<dbReference type="Gene3D" id="3.30.450.20">
    <property type="entry name" value="PAS domain"/>
    <property type="match status" value="1"/>
</dbReference>
<dbReference type="FunFam" id="3.30.70.270:FF:000001">
    <property type="entry name" value="Diguanylate cyclase domain protein"/>
    <property type="match status" value="1"/>
</dbReference>
<evidence type="ECO:0000313" key="5">
    <source>
        <dbReference type="Proteomes" id="UP001219901"/>
    </source>
</evidence>
<dbReference type="PANTHER" id="PTHR46663:SF2">
    <property type="entry name" value="GGDEF DOMAIN-CONTAINING PROTEIN"/>
    <property type="match status" value="1"/>
</dbReference>
<reference evidence="4" key="2">
    <citation type="journal article" date="2023" name="Nat. Commun.">
        <title>Cultivation of marine bacteria of the SAR202 clade.</title>
        <authorList>
            <person name="Lim Y."/>
            <person name="Seo J.H."/>
            <person name="Giovannoni S.J."/>
            <person name="Kang I."/>
            <person name="Cho J.C."/>
        </authorList>
    </citation>
    <scope>NUCLEOTIDE SEQUENCE</scope>
    <source>
        <strain evidence="4">JH1073</strain>
    </source>
</reference>
<dbReference type="EMBL" id="CP046147">
    <property type="protein sequence ID" value="WFG38392.1"/>
    <property type="molecule type" value="Genomic_DNA"/>
</dbReference>
<dbReference type="Gene3D" id="3.30.70.270">
    <property type="match status" value="1"/>
</dbReference>
<dbReference type="InterPro" id="IPR043128">
    <property type="entry name" value="Rev_trsase/Diguanyl_cyclase"/>
</dbReference>
<evidence type="ECO:0000259" key="2">
    <source>
        <dbReference type="PROSITE" id="PS50887"/>
    </source>
</evidence>
<dbReference type="Pfam" id="PF00990">
    <property type="entry name" value="GGDEF"/>
    <property type="match status" value="1"/>
</dbReference>
<evidence type="ECO:0000313" key="6">
    <source>
        <dbReference type="Proteomes" id="UP001321249"/>
    </source>
</evidence>
<dbReference type="EMBL" id="WMBE01000002">
    <property type="protein sequence ID" value="MDG0866977.1"/>
    <property type="molecule type" value="Genomic_DNA"/>
</dbReference>
<dbReference type="AlphaFoldDB" id="A0AAJ6CSI8"/>
<dbReference type="SUPFAM" id="SSF55073">
    <property type="entry name" value="Nucleotide cyclase"/>
    <property type="match status" value="1"/>
</dbReference>
<feature type="region of interest" description="Disordered" evidence="1">
    <location>
        <begin position="317"/>
        <end position="337"/>
    </location>
</feature>
<evidence type="ECO:0000256" key="1">
    <source>
        <dbReference type="SAM" id="MobiDB-lite"/>
    </source>
</evidence>
<feature type="domain" description="GGDEF" evidence="2">
    <location>
        <begin position="198"/>
        <end position="329"/>
    </location>
</feature>
<keyword evidence="5" id="KW-1185">Reference proteome</keyword>
<gene>
    <name evidence="3" type="ORF">GKO46_07815</name>
    <name evidence="4" type="ORF">GKO48_01820</name>
</gene>
<dbReference type="CDD" id="cd01949">
    <property type="entry name" value="GGDEF"/>
    <property type="match status" value="1"/>
</dbReference>
<dbReference type="NCBIfam" id="TIGR00254">
    <property type="entry name" value="GGDEF"/>
    <property type="match status" value="1"/>
</dbReference>
<sequence>MDFCCSAHSLAHAARSIGLVSWLLLCGICPPRRLAESVKSSELVGWRAIIGSLDLNVILKLDDPVFVSTGDGTVVESNDAFQRIIGTTDGSSKIFGVWPELEPFWEPAKDVHHSGKQLRTDVVAGSSGGRERTFDVRLAVVDSEGTVLGICRDVSADRAREKDLEVRATVDQLTGAFNRAQLEVLLRQSIRSARRQKTEGSFLYLDIDNFKHFNDSQGHSAGDAVLKKVVEILTNNLRDSDVVGRLGGDEFGIILQGTGIDSAVRKATQLTEALSNETSSSGLGVVEVSIGAAPFPVEGWSVMNVIDHADDAMYAAKKNQRDRVRTTDRNLGSSSDD</sequence>
<feature type="compositionally biased region" description="Basic and acidic residues" evidence="1">
    <location>
        <begin position="319"/>
        <end position="328"/>
    </location>
</feature>
<evidence type="ECO:0000313" key="3">
    <source>
        <dbReference type="EMBL" id="MDG0866977.1"/>
    </source>
</evidence>
<reference evidence="5 6" key="1">
    <citation type="submission" date="2019-11" db="EMBL/GenBank/DDBJ databases">
        <authorList>
            <person name="Cho J.-C."/>
        </authorList>
    </citation>
    <scope>NUCLEOTIDE SEQUENCE [LARGE SCALE GENOMIC DNA]</scope>
    <source>
        <strain evidence="4 5">JH1073</strain>
        <strain evidence="3 6">JH702</strain>
    </source>
</reference>
<proteinExistence type="predicted"/>
<protein>
    <submittedName>
        <fullName evidence="4">Diguanylate cyclase</fullName>
    </submittedName>
</protein>
<dbReference type="CDD" id="cd00130">
    <property type="entry name" value="PAS"/>
    <property type="match status" value="1"/>
</dbReference>
<accession>A0AAJ6CSI8</accession>
<dbReference type="SMART" id="SM00267">
    <property type="entry name" value="GGDEF"/>
    <property type="match status" value="1"/>
</dbReference>
<dbReference type="InterPro" id="IPR000160">
    <property type="entry name" value="GGDEF_dom"/>
</dbReference>
<reference evidence="5" key="3">
    <citation type="submission" date="2023-06" db="EMBL/GenBank/DDBJ databases">
        <title>Pangenomics reveal diversification of enzyme families and niche specialization in globally abundant SAR202 bacteria.</title>
        <authorList>
            <person name="Saw J.H.W."/>
        </authorList>
    </citation>
    <scope>NUCLEOTIDE SEQUENCE [LARGE SCALE GENOMIC DNA]</scope>
    <source>
        <strain evidence="5">JH1073</strain>
    </source>
</reference>
<organism evidence="4 5">
    <name type="scientific">Candidatus Lucifugimonas marina</name>
    <dbReference type="NCBI Taxonomy" id="3038979"/>
    <lineage>
        <taxon>Bacteria</taxon>
        <taxon>Bacillati</taxon>
        <taxon>Chloroflexota</taxon>
        <taxon>Dehalococcoidia</taxon>
        <taxon>SAR202 cluster</taxon>
        <taxon>Candidatus Lucifugimonadales</taxon>
        <taxon>Candidatus Lucifugimonadaceae</taxon>
        <taxon>Candidatus Lucifugimonas</taxon>
    </lineage>
</organism>
<dbReference type="InterPro" id="IPR052163">
    <property type="entry name" value="DGC-Regulatory_Protein"/>
</dbReference>
<evidence type="ECO:0000313" key="4">
    <source>
        <dbReference type="EMBL" id="WFG38392.1"/>
    </source>
</evidence>
<dbReference type="PROSITE" id="PS50887">
    <property type="entry name" value="GGDEF"/>
    <property type="match status" value="1"/>
</dbReference>
<dbReference type="Proteomes" id="UP001321249">
    <property type="component" value="Unassembled WGS sequence"/>
</dbReference>
<dbReference type="InterPro" id="IPR035965">
    <property type="entry name" value="PAS-like_dom_sf"/>
</dbReference>
<dbReference type="InterPro" id="IPR029787">
    <property type="entry name" value="Nucleotide_cyclase"/>
</dbReference>
<dbReference type="SUPFAM" id="SSF55785">
    <property type="entry name" value="PYP-like sensor domain (PAS domain)"/>
    <property type="match status" value="1"/>
</dbReference>
<dbReference type="PANTHER" id="PTHR46663">
    <property type="entry name" value="DIGUANYLATE CYCLASE DGCT-RELATED"/>
    <property type="match status" value="1"/>
</dbReference>
<dbReference type="Proteomes" id="UP001219901">
    <property type="component" value="Chromosome"/>
</dbReference>
<name>A0AAJ6CSI8_9CHLR</name>
<dbReference type="InterPro" id="IPR000014">
    <property type="entry name" value="PAS"/>
</dbReference>